<keyword evidence="2 4" id="KW-0238">DNA-binding</keyword>
<dbReference type="EMBL" id="WTUX01000010">
    <property type="protein sequence ID" value="MZR12398.1"/>
    <property type="molecule type" value="Genomic_DNA"/>
</dbReference>
<sequence length="194" mass="21203">MPETVKLRARDAMRRELANAALDVVLDHGFDALTADDIAAAIGMSRATFFRQFGSKEGAVVAAYTGTSAQFADAFRRTARNGGGTRWSQLRMAVEPAVLFAEADPARIRRRLAFLGEHPRIFARLKQERVAQIDQLAQAMQDTGVGAFESQILANAAISTLDQGFQHWMLQDTQSIRVMIDAAFAHLDAAGRPA</sequence>
<feature type="domain" description="HTH tetR-type" evidence="5">
    <location>
        <begin position="11"/>
        <end position="71"/>
    </location>
</feature>
<keyword evidence="7" id="KW-1185">Reference proteome</keyword>
<dbReference type="PROSITE" id="PS50977">
    <property type="entry name" value="HTH_TETR_2"/>
    <property type="match status" value="1"/>
</dbReference>
<name>A0A845M227_9RHOB</name>
<proteinExistence type="predicted"/>
<dbReference type="PANTHER" id="PTHR30055">
    <property type="entry name" value="HTH-TYPE TRANSCRIPTIONAL REGULATOR RUTR"/>
    <property type="match status" value="1"/>
</dbReference>
<dbReference type="GO" id="GO:0003700">
    <property type="term" value="F:DNA-binding transcription factor activity"/>
    <property type="evidence" value="ECO:0007669"/>
    <property type="project" value="TreeGrafter"/>
</dbReference>
<dbReference type="InterPro" id="IPR001647">
    <property type="entry name" value="HTH_TetR"/>
</dbReference>
<gene>
    <name evidence="6" type="ORF">GQE99_05140</name>
</gene>
<protein>
    <submittedName>
        <fullName evidence="6">TetR family transcriptional regulator</fullName>
    </submittedName>
</protein>
<dbReference type="Proteomes" id="UP000467322">
    <property type="component" value="Unassembled WGS sequence"/>
</dbReference>
<evidence type="ECO:0000256" key="3">
    <source>
        <dbReference type="ARBA" id="ARBA00023163"/>
    </source>
</evidence>
<dbReference type="PANTHER" id="PTHR30055:SF234">
    <property type="entry name" value="HTH-TYPE TRANSCRIPTIONAL REGULATOR BETI"/>
    <property type="match status" value="1"/>
</dbReference>
<dbReference type="Gene3D" id="1.10.357.10">
    <property type="entry name" value="Tetracycline Repressor, domain 2"/>
    <property type="match status" value="1"/>
</dbReference>
<reference evidence="6 7" key="1">
    <citation type="submission" date="2019-12" db="EMBL/GenBank/DDBJ databases">
        <title>Maritimibacter sp. nov. sp. isolated from sea sand.</title>
        <authorList>
            <person name="Kim J."/>
            <person name="Jeong S.E."/>
            <person name="Jung H.S."/>
            <person name="Jeon C.O."/>
        </authorList>
    </citation>
    <scope>NUCLEOTIDE SEQUENCE [LARGE SCALE GENOMIC DNA]</scope>
    <source>
        <strain evidence="6 7">DP07</strain>
    </source>
</reference>
<dbReference type="SUPFAM" id="SSF46689">
    <property type="entry name" value="Homeodomain-like"/>
    <property type="match status" value="1"/>
</dbReference>
<feature type="DNA-binding region" description="H-T-H motif" evidence="4">
    <location>
        <begin position="34"/>
        <end position="53"/>
    </location>
</feature>
<evidence type="ECO:0000313" key="7">
    <source>
        <dbReference type="Proteomes" id="UP000467322"/>
    </source>
</evidence>
<evidence type="ECO:0000256" key="4">
    <source>
        <dbReference type="PROSITE-ProRule" id="PRU00335"/>
    </source>
</evidence>
<evidence type="ECO:0000259" key="5">
    <source>
        <dbReference type="PROSITE" id="PS50977"/>
    </source>
</evidence>
<evidence type="ECO:0000256" key="2">
    <source>
        <dbReference type="ARBA" id="ARBA00023125"/>
    </source>
</evidence>
<keyword evidence="1" id="KW-0805">Transcription regulation</keyword>
<dbReference type="InterPro" id="IPR009057">
    <property type="entry name" value="Homeodomain-like_sf"/>
</dbReference>
<evidence type="ECO:0000313" key="6">
    <source>
        <dbReference type="EMBL" id="MZR12398.1"/>
    </source>
</evidence>
<organism evidence="6 7">
    <name type="scientific">Maritimibacter harenae</name>
    <dbReference type="NCBI Taxonomy" id="2606218"/>
    <lineage>
        <taxon>Bacteria</taxon>
        <taxon>Pseudomonadati</taxon>
        <taxon>Pseudomonadota</taxon>
        <taxon>Alphaproteobacteria</taxon>
        <taxon>Rhodobacterales</taxon>
        <taxon>Roseobacteraceae</taxon>
        <taxon>Maritimibacter</taxon>
    </lineage>
</organism>
<dbReference type="Pfam" id="PF00440">
    <property type="entry name" value="TetR_N"/>
    <property type="match status" value="1"/>
</dbReference>
<accession>A0A845M227</accession>
<dbReference type="GO" id="GO:0000976">
    <property type="term" value="F:transcription cis-regulatory region binding"/>
    <property type="evidence" value="ECO:0007669"/>
    <property type="project" value="TreeGrafter"/>
</dbReference>
<dbReference type="RefSeq" id="WP_161350521.1">
    <property type="nucleotide sequence ID" value="NZ_WTUX01000010.1"/>
</dbReference>
<keyword evidence="3" id="KW-0804">Transcription</keyword>
<comment type="caution">
    <text evidence="6">The sequence shown here is derived from an EMBL/GenBank/DDBJ whole genome shotgun (WGS) entry which is preliminary data.</text>
</comment>
<evidence type="ECO:0000256" key="1">
    <source>
        <dbReference type="ARBA" id="ARBA00023015"/>
    </source>
</evidence>
<dbReference type="PRINTS" id="PR00455">
    <property type="entry name" value="HTHTETR"/>
</dbReference>
<dbReference type="InterPro" id="IPR050109">
    <property type="entry name" value="HTH-type_TetR-like_transc_reg"/>
</dbReference>
<dbReference type="AlphaFoldDB" id="A0A845M227"/>